<keyword evidence="3" id="KW-0547">Nucleotide-binding</keyword>
<evidence type="ECO:0000313" key="5">
    <source>
        <dbReference type="EMBL" id="MBU5336978.1"/>
    </source>
</evidence>
<keyword evidence="3" id="KW-0443">Lipid metabolism</keyword>
<gene>
    <name evidence="3" type="primary">accA</name>
    <name evidence="5" type="ORF">KQI20_11050</name>
</gene>
<keyword evidence="2 3" id="KW-0808">Transferase</keyword>
<accession>A0ABS6DZZ8</accession>
<sequence length="274" mass="30637">MLTYKKDEVWNIVEIARHKDRPNAKFYIENIFDDFIELHGDRNFRDDKAIIGGIASIDKISVTVIGVNKGKNVKENVDANFGMVHPEGYRKALRLMKQAEKFNRPIICFVDTPGAFCGVGAEERGQGQAIAQNLMEMSRLKTPIISIITGEGGSGGALGLSVSDKVYMLKNSIYSILSPEGFATILWKDPSKTKDAAEVMKITALDLLNLGIIDDIIDEPTEGAHTNPSLVLNNIKKFIKSDLNNLIDIPKQDLLQKRYNKFRQMGNFYEVNTQ</sequence>
<comment type="subcellular location">
    <subcellularLocation>
        <location evidence="3">Cytoplasm</location>
    </subcellularLocation>
</comment>
<keyword evidence="3" id="KW-0067">ATP-binding</keyword>
<keyword evidence="3" id="KW-0963">Cytoplasm</keyword>
<dbReference type="GO" id="GO:0003989">
    <property type="term" value="F:acetyl-CoA carboxylase activity"/>
    <property type="evidence" value="ECO:0007669"/>
    <property type="project" value="UniProtKB-EC"/>
</dbReference>
<comment type="catalytic activity">
    <reaction evidence="3">
        <text>N(6)-carboxybiotinyl-L-lysyl-[protein] + acetyl-CoA = N(6)-biotinyl-L-lysyl-[protein] + malonyl-CoA</text>
        <dbReference type="Rhea" id="RHEA:54728"/>
        <dbReference type="Rhea" id="RHEA-COMP:10505"/>
        <dbReference type="Rhea" id="RHEA-COMP:10506"/>
        <dbReference type="ChEBI" id="CHEBI:57288"/>
        <dbReference type="ChEBI" id="CHEBI:57384"/>
        <dbReference type="ChEBI" id="CHEBI:83144"/>
        <dbReference type="ChEBI" id="CHEBI:83145"/>
        <dbReference type="EC" id="2.1.3.15"/>
    </reaction>
</comment>
<comment type="pathway">
    <text evidence="1 3">Lipid metabolism; malonyl-CoA biosynthesis; malonyl-CoA from acetyl-CoA: step 1/1.</text>
</comment>
<evidence type="ECO:0000259" key="4">
    <source>
        <dbReference type="PROSITE" id="PS50989"/>
    </source>
</evidence>
<comment type="subunit">
    <text evidence="3">Acetyl-CoA carboxylase is a heterohexamer composed of biotin carboxyl carrier protein (AccB), biotin carboxylase (AccC) and two subunits each of ACCase subunit alpha (AccA) and ACCase subunit beta (AccD).</text>
</comment>
<evidence type="ECO:0000313" key="6">
    <source>
        <dbReference type="Proteomes" id="UP001196301"/>
    </source>
</evidence>
<protein>
    <recommendedName>
        <fullName evidence="3">Acetyl-coenzyme A carboxylase carboxyl transferase subunit alpha</fullName>
        <shortName evidence="3">ACCase subunit alpha</shortName>
        <shortName evidence="3">Acetyl-CoA carboxylase carboxyltransferase subunit alpha</shortName>
        <ecNumber evidence="3">2.1.3.15</ecNumber>
    </recommendedName>
</protein>
<reference evidence="5 6" key="1">
    <citation type="submission" date="2021-06" db="EMBL/GenBank/DDBJ databases">
        <authorList>
            <person name="Sun Q."/>
            <person name="Li D."/>
        </authorList>
    </citation>
    <scope>NUCLEOTIDE SEQUENCE [LARGE SCALE GENOMIC DNA]</scope>
    <source>
        <strain evidence="5 6">N19</strain>
    </source>
</reference>
<dbReference type="PANTHER" id="PTHR42853">
    <property type="entry name" value="ACETYL-COENZYME A CARBOXYLASE CARBOXYL TRANSFERASE SUBUNIT ALPHA"/>
    <property type="match status" value="1"/>
</dbReference>
<proteinExistence type="inferred from homology"/>
<keyword evidence="3" id="KW-0276">Fatty acid metabolism</keyword>
<dbReference type="Proteomes" id="UP001196301">
    <property type="component" value="Unassembled WGS sequence"/>
</dbReference>
<dbReference type="InterPro" id="IPR011763">
    <property type="entry name" value="COA_CT_C"/>
</dbReference>
<dbReference type="Pfam" id="PF03255">
    <property type="entry name" value="ACCA"/>
    <property type="match status" value="1"/>
</dbReference>
<name>A0ABS6DZZ8_9FIRM</name>
<dbReference type="InterPro" id="IPR001095">
    <property type="entry name" value="Acetyl_CoA_COase_a_su"/>
</dbReference>
<evidence type="ECO:0000256" key="3">
    <source>
        <dbReference type="HAMAP-Rule" id="MF_00823"/>
    </source>
</evidence>
<dbReference type="PANTHER" id="PTHR42853:SF3">
    <property type="entry name" value="ACETYL-COENZYME A CARBOXYLASE CARBOXYL TRANSFERASE SUBUNIT ALPHA, CHLOROPLASTIC"/>
    <property type="match status" value="1"/>
</dbReference>
<comment type="function">
    <text evidence="3">Component of the acetyl coenzyme A carboxylase (ACC) complex. First, biotin carboxylase catalyzes the carboxylation of biotin on its carrier protein (BCCP) and then the CO(2) group is transferred by the carboxyltransferase to acetyl-CoA to form malonyl-CoA.</text>
</comment>
<dbReference type="EMBL" id="JAHLOQ010000034">
    <property type="protein sequence ID" value="MBU5336978.1"/>
    <property type="molecule type" value="Genomic_DNA"/>
</dbReference>
<dbReference type="HAMAP" id="MF_00823">
    <property type="entry name" value="AcetylCoA_CT_alpha"/>
    <property type="match status" value="1"/>
</dbReference>
<dbReference type="PROSITE" id="PS50989">
    <property type="entry name" value="COA_CT_CTER"/>
    <property type="match status" value="1"/>
</dbReference>
<comment type="caution">
    <text evidence="5">The sequence shown here is derived from an EMBL/GenBank/DDBJ whole genome shotgun (WGS) entry which is preliminary data.</text>
</comment>
<keyword evidence="3" id="KW-0444">Lipid biosynthesis</keyword>
<comment type="similarity">
    <text evidence="3">Belongs to the AccA family.</text>
</comment>
<keyword evidence="6" id="KW-1185">Reference proteome</keyword>
<feature type="domain" description="CoA carboxyltransferase C-terminal" evidence="4">
    <location>
        <begin position="1"/>
        <end position="245"/>
    </location>
</feature>
<dbReference type="NCBIfam" id="NF004344">
    <property type="entry name" value="PRK05724.1"/>
    <property type="match status" value="1"/>
</dbReference>
<keyword evidence="3" id="KW-0275">Fatty acid biosynthesis</keyword>
<dbReference type="NCBIfam" id="TIGR00513">
    <property type="entry name" value="accA"/>
    <property type="match status" value="1"/>
</dbReference>
<evidence type="ECO:0000256" key="1">
    <source>
        <dbReference type="ARBA" id="ARBA00004956"/>
    </source>
</evidence>
<dbReference type="NCBIfam" id="NF041504">
    <property type="entry name" value="AccA_sub"/>
    <property type="match status" value="1"/>
</dbReference>
<evidence type="ECO:0000256" key="2">
    <source>
        <dbReference type="ARBA" id="ARBA00022679"/>
    </source>
</evidence>
<dbReference type="EC" id="2.1.3.15" evidence="3"/>
<keyword evidence="5" id="KW-0436">Ligase</keyword>
<organism evidence="5 6">
    <name type="scientific">Intestinibacter bartlettii</name>
    <dbReference type="NCBI Taxonomy" id="261299"/>
    <lineage>
        <taxon>Bacteria</taxon>
        <taxon>Bacillati</taxon>
        <taxon>Bacillota</taxon>
        <taxon>Clostridia</taxon>
        <taxon>Peptostreptococcales</taxon>
        <taxon>Peptostreptococcaceae</taxon>
        <taxon>Intestinibacter</taxon>
    </lineage>
</organism>